<comment type="caution">
    <text evidence="1">The sequence shown here is derived from an EMBL/GenBank/DDBJ whole genome shotgun (WGS) entry which is preliminary data.</text>
</comment>
<organism evidence="1 2">
    <name type="scientific">Cysteiniphilum litorale</name>
    <dbReference type="NCBI Taxonomy" id="2056700"/>
    <lineage>
        <taxon>Bacteria</taxon>
        <taxon>Pseudomonadati</taxon>
        <taxon>Pseudomonadota</taxon>
        <taxon>Gammaproteobacteria</taxon>
        <taxon>Thiotrichales</taxon>
        <taxon>Fastidiosibacteraceae</taxon>
        <taxon>Cysteiniphilum</taxon>
    </lineage>
</organism>
<dbReference type="Gene3D" id="3.40.1740.10">
    <property type="entry name" value="VC0467-like"/>
    <property type="match status" value="1"/>
</dbReference>
<protein>
    <submittedName>
        <fullName evidence="1">Uncharacterized protein</fullName>
    </submittedName>
</protein>
<reference evidence="1" key="2">
    <citation type="submission" date="2020-09" db="EMBL/GenBank/DDBJ databases">
        <authorList>
            <person name="Sun Q."/>
            <person name="Zhou Y."/>
        </authorList>
    </citation>
    <scope>NUCLEOTIDE SEQUENCE</scope>
    <source>
        <strain evidence="1">CGMCC 1.15758</strain>
    </source>
</reference>
<name>A0A8J2Z5G5_9GAMM</name>
<evidence type="ECO:0000313" key="1">
    <source>
        <dbReference type="EMBL" id="GGG02461.1"/>
    </source>
</evidence>
<sequence length="54" mass="6148">MNKHLNKSNMSHSLTKQFLIAMPNLQDNAFERSVIVMYEDNDKGAMSFMGFGHA</sequence>
<accession>A0A8J2Z5G5</accession>
<dbReference type="Proteomes" id="UP000636949">
    <property type="component" value="Unassembled WGS sequence"/>
</dbReference>
<dbReference type="EMBL" id="BMJS01000025">
    <property type="protein sequence ID" value="GGG02461.1"/>
    <property type="molecule type" value="Genomic_DNA"/>
</dbReference>
<gene>
    <name evidence="1" type="ORF">GCM10010995_19830</name>
</gene>
<evidence type="ECO:0000313" key="2">
    <source>
        <dbReference type="Proteomes" id="UP000636949"/>
    </source>
</evidence>
<dbReference type="OrthoDB" id="9807486at2"/>
<dbReference type="SUPFAM" id="SSF143456">
    <property type="entry name" value="VC0467-like"/>
    <property type="match status" value="1"/>
</dbReference>
<proteinExistence type="predicted"/>
<dbReference type="AlphaFoldDB" id="A0A8J2Z5G5"/>
<reference evidence="1" key="1">
    <citation type="journal article" date="2014" name="Int. J. Syst. Evol. Microbiol.">
        <title>Complete genome sequence of Corynebacterium casei LMG S-19264T (=DSM 44701T), isolated from a smear-ripened cheese.</title>
        <authorList>
            <consortium name="US DOE Joint Genome Institute (JGI-PGF)"/>
            <person name="Walter F."/>
            <person name="Albersmeier A."/>
            <person name="Kalinowski J."/>
            <person name="Ruckert C."/>
        </authorList>
    </citation>
    <scope>NUCLEOTIDE SEQUENCE</scope>
    <source>
        <strain evidence="1">CGMCC 1.15758</strain>
    </source>
</reference>
<dbReference type="RefSeq" id="WP_157968298.1">
    <property type="nucleotide sequence ID" value="NZ_BMJS01000025.1"/>
</dbReference>
<keyword evidence="2" id="KW-1185">Reference proteome</keyword>